<accession>A0A9P6JTJ8</accession>
<feature type="domain" description="DUF4139" evidence="1">
    <location>
        <begin position="194"/>
        <end position="571"/>
    </location>
</feature>
<keyword evidence="4" id="KW-1185">Reference proteome</keyword>
<dbReference type="EMBL" id="MU157831">
    <property type="protein sequence ID" value="KAF9532456.1"/>
    <property type="molecule type" value="Genomic_DNA"/>
</dbReference>
<dbReference type="PANTHER" id="PTHR31005:SF8">
    <property type="entry name" value="DUF4139 DOMAIN-CONTAINING PROTEIN"/>
    <property type="match status" value="1"/>
</dbReference>
<reference evidence="3" key="1">
    <citation type="submission" date="2020-11" db="EMBL/GenBank/DDBJ databases">
        <authorList>
            <consortium name="DOE Joint Genome Institute"/>
            <person name="Ahrendt S."/>
            <person name="Riley R."/>
            <person name="Andreopoulos W."/>
            <person name="Labutti K."/>
            <person name="Pangilinan J."/>
            <person name="Ruiz-Duenas F.J."/>
            <person name="Barrasa J.M."/>
            <person name="Sanchez-Garcia M."/>
            <person name="Camarero S."/>
            <person name="Miyauchi S."/>
            <person name="Serrano A."/>
            <person name="Linde D."/>
            <person name="Babiker R."/>
            <person name="Drula E."/>
            <person name="Ayuso-Fernandez I."/>
            <person name="Pacheco R."/>
            <person name="Padilla G."/>
            <person name="Ferreira P."/>
            <person name="Barriuso J."/>
            <person name="Kellner H."/>
            <person name="Castanera R."/>
            <person name="Alfaro M."/>
            <person name="Ramirez L."/>
            <person name="Pisabarro A.G."/>
            <person name="Kuo A."/>
            <person name="Tritt A."/>
            <person name="Lipzen A."/>
            <person name="He G."/>
            <person name="Yan M."/>
            <person name="Ng V."/>
            <person name="Cullen D."/>
            <person name="Martin F."/>
            <person name="Rosso M.-N."/>
            <person name="Henrissat B."/>
            <person name="Hibbett D."/>
            <person name="Martinez A.T."/>
            <person name="Grigoriev I.V."/>
        </authorList>
    </citation>
    <scope>NUCLEOTIDE SEQUENCE</scope>
    <source>
        <strain evidence="3">CBS 506.95</strain>
    </source>
</reference>
<evidence type="ECO:0000313" key="4">
    <source>
        <dbReference type="Proteomes" id="UP000807306"/>
    </source>
</evidence>
<evidence type="ECO:0000259" key="2">
    <source>
        <dbReference type="Pfam" id="PF13600"/>
    </source>
</evidence>
<comment type="caution">
    <text evidence="3">The sequence shown here is derived from an EMBL/GenBank/DDBJ whole genome shotgun (WGS) entry which is preliminary data.</text>
</comment>
<proteinExistence type="predicted"/>
<evidence type="ECO:0000313" key="3">
    <source>
        <dbReference type="EMBL" id="KAF9532456.1"/>
    </source>
</evidence>
<feature type="domain" description="DUF4140" evidence="2">
    <location>
        <begin position="21"/>
        <end position="116"/>
    </location>
</feature>
<dbReference type="InterPro" id="IPR037291">
    <property type="entry name" value="DUF4139"/>
</dbReference>
<protein>
    <recommendedName>
        <fullName evidence="5">Protein F37C4.5</fullName>
    </recommendedName>
</protein>
<dbReference type="InterPro" id="IPR011935">
    <property type="entry name" value="CHP02231"/>
</dbReference>
<dbReference type="Pfam" id="PF13600">
    <property type="entry name" value="DUF4140"/>
    <property type="match status" value="1"/>
</dbReference>
<name>A0A9P6JTJ8_9AGAR</name>
<dbReference type="NCBIfam" id="TIGR02231">
    <property type="entry name" value="mucoidy inhibitor MuiA family protein"/>
    <property type="match status" value="1"/>
</dbReference>
<gene>
    <name evidence="3" type="ORF">CPB83DRAFT_759238</name>
</gene>
<dbReference type="Proteomes" id="UP000807306">
    <property type="component" value="Unassembled WGS sequence"/>
</dbReference>
<dbReference type="OrthoDB" id="10068793at2759"/>
<evidence type="ECO:0008006" key="5">
    <source>
        <dbReference type="Google" id="ProtNLM"/>
    </source>
</evidence>
<organism evidence="3 4">
    <name type="scientific">Crepidotus variabilis</name>
    <dbReference type="NCBI Taxonomy" id="179855"/>
    <lineage>
        <taxon>Eukaryota</taxon>
        <taxon>Fungi</taxon>
        <taxon>Dikarya</taxon>
        <taxon>Basidiomycota</taxon>
        <taxon>Agaricomycotina</taxon>
        <taxon>Agaricomycetes</taxon>
        <taxon>Agaricomycetidae</taxon>
        <taxon>Agaricales</taxon>
        <taxon>Agaricineae</taxon>
        <taxon>Crepidotaceae</taxon>
        <taxon>Crepidotus</taxon>
    </lineage>
</organism>
<dbReference type="PANTHER" id="PTHR31005">
    <property type="entry name" value="DUF4139 DOMAIN-CONTAINING PROTEIN"/>
    <property type="match status" value="1"/>
</dbReference>
<dbReference type="InterPro" id="IPR025554">
    <property type="entry name" value="DUF4140"/>
</dbReference>
<dbReference type="AlphaFoldDB" id="A0A9P6JTJ8"/>
<dbReference type="Pfam" id="PF13598">
    <property type="entry name" value="DUF4139"/>
    <property type="match status" value="1"/>
</dbReference>
<sequence length="580" mass="63902">MATISQIELQITSDSTISNISLYSGEAEITRVLKFPINSGLNKATIYGLSPSLRQDTLRVEGQGRASINDVTVSKTTDPSKINDIPPDPLQSKRLEVQKALKSATQSRKMLSNYLAAVSPGNVSADELDKMLDNFVGLTEKADARVREAERQLGDIDDEIAMRPAKTSAENPTGRWQVSVLLDADEDAEVQLVLKYVVHGADWTPSYDVRVDTQKTTDNITIVYKALISQSTGENWRDTPLVLETVTPSFGNPHTDLPTWSVSVFKPHPSAPVAVPAFYSRGRSLTPMAMMAQVPPSAWYRPRSRSFSADSSLDRRARRRSRSPVKYLDAPAAIPKSDKGSLSATFQVAGLVDIPSDGIQHHVAISTMKFNTKIQWYSIPKLDTRVYLTAKIKNETEYAFVKGKANVFVDGSFVASSTIPPVNPQEIFDCPLGSDPAIKIIYHPQEKHASQAGIVSRYSKQSFTQRITIQNTKSVLLENLKILENIPISQDERITVKLISPALPQPTVLQNLQGVRKSIKVASGILAHWDKADDQDVEDSAVGKDGKLNWLLNIPPRQSVNMALQFDVSHPTGIHLLNIS</sequence>
<evidence type="ECO:0000259" key="1">
    <source>
        <dbReference type="Pfam" id="PF13598"/>
    </source>
</evidence>